<sequence length="66" mass="7370">MKVSSGGGNANEGEMIDVVEIPAQEGRKFAMDESINKPVGVLFGVMWFYDNVYDRKVKGTKRKDTE</sequence>
<dbReference type="Proteomes" id="UP001164746">
    <property type="component" value="Chromosome 11"/>
</dbReference>
<proteinExistence type="predicted"/>
<gene>
    <name evidence="1" type="ORF">MAR_001606</name>
</gene>
<name>A0ABY7FC79_MYAAR</name>
<organism evidence="1 2">
    <name type="scientific">Mya arenaria</name>
    <name type="common">Soft-shell clam</name>
    <dbReference type="NCBI Taxonomy" id="6604"/>
    <lineage>
        <taxon>Eukaryota</taxon>
        <taxon>Metazoa</taxon>
        <taxon>Spiralia</taxon>
        <taxon>Lophotrochozoa</taxon>
        <taxon>Mollusca</taxon>
        <taxon>Bivalvia</taxon>
        <taxon>Autobranchia</taxon>
        <taxon>Heteroconchia</taxon>
        <taxon>Euheterodonta</taxon>
        <taxon>Imparidentia</taxon>
        <taxon>Neoheterodontei</taxon>
        <taxon>Myida</taxon>
        <taxon>Myoidea</taxon>
        <taxon>Myidae</taxon>
        <taxon>Mya</taxon>
    </lineage>
</organism>
<reference evidence="1" key="1">
    <citation type="submission" date="2022-11" db="EMBL/GenBank/DDBJ databases">
        <title>Centuries of genome instability and evolution in soft-shell clam transmissible cancer (bioRxiv).</title>
        <authorList>
            <person name="Hart S.F.M."/>
            <person name="Yonemitsu M.A."/>
            <person name="Giersch R.M."/>
            <person name="Beal B.F."/>
            <person name="Arriagada G."/>
            <person name="Davis B.W."/>
            <person name="Ostrander E.A."/>
            <person name="Goff S.P."/>
            <person name="Metzger M.J."/>
        </authorList>
    </citation>
    <scope>NUCLEOTIDE SEQUENCE</scope>
    <source>
        <strain evidence="1">MELC-2E11</strain>
        <tissue evidence="1">Siphon/mantle</tissue>
    </source>
</reference>
<protein>
    <submittedName>
        <fullName evidence="1">NUD14-like protein</fullName>
    </submittedName>
</protein>
<keyword evidence="2" id="KW-1185">Reference proteome</keyword>
<dbReference type="Gene3D" id="3.90.79.10">
    <property type="entry name" value="Nucleoside Triphosphate Pyrophosphohydrolase"/>
    <property type="match status" value="1"/>
</dbReference>
<accession>A0ABY7FC79</accession>
<evidence type="ECO:0000313" key="2">
    <source>
        <dbReference type="Proteomes" id="UP001164746"/>
    </source>
</evidence>
<dbReference type="EMBL" id="CP111022">
    <property type="protein sequence ID" value="WAR19768.1"/>
    <property type="molecule type" value="Genomic_DNA"/>
</dbReference>
<evidence type="ECO:0000313" key="1">
    <source>
        <dbReference type="EMBL" id="WAR19768.1"/>
    </source>
</evidence>